<dbReference type="STRING" id="97972.A0A2V1D3G7"/>
<dbReference type="AlphaFoldDB" id="A0A2V1D3G7"/>
<sequence length="182" mass="20584">MSRPVGSILAKLQILHQLEMARKLATAVLQYHSTAWLCPDWNVNDISCSGNADHTSDEDINEVLQTLHLSTRFPPQSSIQVLRKPHDESQLKYLYGIRNLTLAKLGVALLEIGCRKDITELDADRTPHRAISARKILSGRPLLLALLGRKYIKLTRQCFRLAGTRPLRVFEEFGFDNQQAVI</sequence>
<proteinExistence type="predicted"/>
<name>A0A2V1D3G7_9PLEO</name>
<organism evidence="1 2">
    <name type="scientific">Periconia macrospinosa</name>
    <dbReference type="NCBI Taxonomy" id="97972"/>
    <lineage>
        <taxon>Eukaryota</taxon>
        <taxon>Fungi</taxon>
        <taxon>Dikarya</taxon>
        <taxon>Ascomycota</taxon>
        <taxon>Pezizomycotina</taxon>
        <taxon>Dothideomycetes</taxon>
        <taxon>Pleosporomycetidae</taxon>
        <taxon>Pleosporales</taxon>
        <taxon>Massarineae</taxon>
        <taxon>Periconiaceae</taxon>
        <taxon>Periconia</taxon>
    </lineage>
</organism>
<protein>
    <submittedName>
        <fullName evidence="1">Uncharacterized protein</fullName>
    </submittedName>
</protein>
<dbReference type="Proteomes" id="UP000244855">
    <property type="component" value="Unassembled WGS sequence"/>
</dbReference>
<reference evidence="1 2" key="1">
    <citation type="journal article" date="2018" name="Sci. Rep.">
        <title>Comparative genomics provides insights into the lifestyle and reveals functional heterogeneity of dark septate endophytic fungi.</title>
        <authorList>
            <person name="Knapp D.G."/>
            <person name="Nemeth J.B."/>
            <person name="Barry K."/>
            <person name="Hainaut M."/>
            <person name="Henrissat B."/>
            <person name="Johnson J."/>
            <person name="Kuo A."/>
            <person name="Lim J.H.P."/>
            <person name="Lipzen A."/>
            <person name="Nolan M."/>
            <person name="Ohm R.A."/>
            <person name="Tamas L."/>
            <person name="Grigoriev I.V."/>
            <person name="Spatafora J.W."/>
            <person name="Nagy L.G."/>
            <person name="Kovacs G.M."/>
        </authorList>
    </citation>
    <scope>NUCLEOTIDE SEQUENCE [LARGE SCALE GENOMIC DNA]</scope>
    <source>
        <strain evidence="1 2">DSE2036</strain>
    </source>
</reference>
<dbReference type="EMBL" id="KZ805782">
    <property type="protein sequence ID" value="PVH91774.1"/>
    <property type="molecule type" value="Genomic_DNA"/>
</dbReference>
<dbReference type="PANTHER" id="PTHR35186">
    <property type="entry name" value="ANK_REP_REGION DOMAIN-CONTAINING PROTEIN"/>
    <property type="match status" value="1"/>
</dbReference>
<evidence type="ECO:0000313" key="1">
    <source>
        <dbReference type="EMBL" id="PVH91774.1"/>
    </source>
</evidence>
<dbReference type="OrthoDB" id="5331891at2759"/>
<evidence type="ECO:0000313" key="2">
    <source>
        <dbReference type="Proteomes" id="UP000244855"/>
    </source>
</evidence>
<dbReference type="PANTHER" id="PTHR35186:SF4">
    <property type="entry name" value="PRION-INHIBITION AND PROPAGATION HELO DOMAIN-CONTAINING PROTEIN"/>
    <property type="match status" value="1"/>
</dbReference>
<keyword evidence="2" id="KW-1185">Reference proteome</keyword>
<accession>A0A2V1D3G7</accession>
<gene>
    <name evidence="1" type="ORF">DM02DRAFT_702922</name>
</gene>